<feature type="transmembrane region" description="Helical" evidence="8">
    <location>
        <begin position="298"/>
        <end position="317"/>
    </location>
</feature>
<sequence>MATMDGYKSRQFFTLLLNWLSYASTYLLRKPLGVVKADMAKVYNLSRTQLGFLDTAFLLPYAVMQMTLSSFGDKYGPRRALAVCLICSSLSMISFGYWNSVFMFSVLLFLNGTAQSTAWPNAVKSLTGWFSNKQRMTIFGLFGTSSFAGGILGTAMAVQLLSMFAPDMKMIFLIPSIIVGIIGILDYLFLNSPSELGIPDANAESAETPSNTPETGNPPAQLSYSQLWSLRMIPELSWATCCVKLVRYCMYMWLPMYLYQALNYTKIQAGYLSTVFEIGGVVGTTALGFVVTRLLQGRAVYGVTLALLGSTVFMALFQYTGDWGLMVNALFMFLAGACNCGVDPYLSGSIPAEIGERDNAQAAATGLVNGFGGVGPIIEGPVVGWIADRYGWTGPFYLMVATSLLSFLIMVKAQRMEQSMKRAQFMGTITAETA</sequence>
<evidence type="ECO:0000256" key="5">
    <source>
        <dbReference type="ARBA" id="ARBA00022692"/>
    </source>
</evidence>
<protein>
    <recommendedName>
        <fullName evidence="9">Major facilitator superfamily (MFS) profile domain-containing protein</fullName>
    </recommendedName>
</protein>
<evidence type="ECO:0000256" key="1">
    <source>
        <dbReference type="ARBA" id="ARBA00004141"/>
    </source>
</evidence>
<dbReference type="SUPFAM" id="SSF103473">
    <property type="entry name" value="MFS general substrate transporter"/>
    <property type="match status" value="1"/>
</dbReference>
<dbReference type="EMBL" id="CALNXJ010000030">
    <property type="protein sequence ID" value="CAH3136340.1"/>
    <property type="molecule type" value="Genomic_DNA"/>
</dbReference>
<evidence type="ECO:0000256" key="6">
    <source>
        <dbReference type="ARBA" id="ARBA00022989"/>
    </source>
</evidence>
<feature type="transmembrane region" description="Helical" evidence="8">
    <location>
        <begin position="49"/>
        <end position="68"/>
    </location>
</feature>
<feature type="domain" description="Major facilitator superfamily (MFS) profile" evidence="9">
    <location>
        <begin position="10"/>
        <end position="418"/>
    </location>
</feature>
<proteinExistence type="inferred from homology"/>
<dbReference type="GO" id="GO:0022857">
    <property type="term" value="F:transmembrane transporter activity"/>
    <property type="evidence" value="ECO:0007669"/>
    <property type="project" value="InterPro"/>
</dbReference>
<comment type="caution">
    <text evidence="10">The sequence shown here is derived from an EMBL/GenBank/DDBJ whole genome shotgun (WGS) entry which is preliminary data.</text>
</comment>
<evidence type="ECO:0000313" key="10">
    <source>
        <dbReference type="EMBL" id="CAH3136340.1"/>
    </source>
</evidence>
<comment type="subcellular location">
    <subcellularLocation>
        <location evidence="1">Membrane</location>
        <topology evidence="1">Multi-pass membrane protein</topology>
    </subcellularLocation>
</comment>
<keyword evidence="5 8" id="KW-0812">Transmembrane</keyword>
<dbReference type="InterPro" id="IPR036259">
    <property type="entry name" value="MFS_trans_sf"/>
</dbReference>
<evidence type="ECO:0000256" key="4">
    <source>
        <dbReference type="ARBA" id="ARBA00022597"/>
    </source>
</evidence>
<dbReference type="Proteomes" id="UP001159428">
    <property type="component" value="Unassembled WGS sequence"/>
</dbReference>
<evidence type="ECO:0000256" key="3">
    <source>
        <dbReference type="ARBA" id="ARBA00022448"/>
    </source>
</evidence>
<keyword evidence="3" id="KW-0813">Transport</keyword>
<keyword evidence="7 8" id="KW-0472">Membrane</keyword>
<comment type="similarity">
    <text evidence="2">Belongs to the major facilitator superfamily. Organophosphate:Pi antiporter (OPA) (TC 2.A.1.4) family.</text>
</comment>
<feature type="transmembrane region" description="Helical" evidence="8">
    <location>
        <begin position="12"/>
        <end position="29"/>
    </location>
</feature>
<dbReference type="PANTHER" id="PTHR43184">
    <property type="entry name" value="MAJOR FACILITATOR SUPERFAMILY TRANSPORTER 16, ISOFORM B"/>
    <property type="match status" value="1"/>
</dbReference>
<evidence type="ECO:0000256" key="2">
    <source>
        <dbReference type="ARBA" id="ARBA00009598"/>
    </source>
</evidence>
<accession>A0AAU9X5F2</accession>
<feature type="transmembrane region" description="Helical" evidence="8">
    <location>
        <begin position="329"/>
        <end position="346"/>
    </location>
</feature>
<organism evidence="10 11">
    <name type="scientific">Pocillopora meandrina</name>
    <dbReference type="NCBI Taxonomy" id="46732"/>
    <lineage>
        <taxon>Eukaryota</taxon>
        <taxon>Metazoa</taxon>
        <taxon>Cnidaria</taxon>
        <taxon>Anthozoa</taxon>
        <taxon>Hexacorallia</taxon>
        <taxon>Scleractinia</taxon>
        <taxon>Astrocoeniina</taxon>
        <taxon>Pocilloporidae</taxon>
        <taxon>Pocillopora</taxon>
    </lineage>
</organism>
<gene>
    <name evidence="10" type="ORF">PMEA_00017663</name>
</gene>
<feature type="transmembrane region" description="Helical" evidence="8">
    <location>
        <begin position="170"/>
        <end position="190"/>
    </location>
</feature>
<feature type="transmembrane region" description="Helical" evidence="8">
    <location>
        <begin position="271"/>
        <end position="292"/>
    </location>
</feature>
<feature type="transmembrane region" description="Helical" evidence="8">
    <location>
        <begin position="390"/>
        <end position="411"/>
    </location>
</feature>
<evidence type="ECO:0000313" key="11">
    <source>
        <dbReference type="Proteomes" id="UP001159428"/>
    </source>
</evidence>
<dbReference type="InterPro" id="IPR011701">
    <property type="entry name" value="MFS"/>
</dbReference>
<reference evidence="10 11" key="1">
    <citation type="submission" date="2022-05" db="EMBL/GenBank/DDBJ databases">
        <authorList>
            <consortium name="Genoscope - CEA"/>
            <person name="William W."/>
        </authorList>
    </citation>
    <scope>NUCLEOTIDE SEQUENCE [LARGE SCALE GENOMIC DNA]</scope>
</reference>
<dbReference type="InterPro" id="IPR000849">
    <property type="entry name" value="Sugar_P_transporter"/>
</dbReference>
<evidence type="ECO:0000259" key="9">
    <source>
        <dbReference type="PROSITE" id="PS50850"/>
    </source>
</evidence>
<feature type="transmembrane region" description="Helical" evidence="8">
    <location>
        <begin position="136"/>
        <end position="158"/>
    </location>
</feature>
<keyword evidence="6 8" id="KW-1133">Transmembrane helix</keyword>
<evidence type="ECO:0000256" key="7">
    <source>
        <dbReference type="ARBA" id="ARBA00023136"/>
    </source>
</evidence>
<keyword evidence="4" id="KW-0762">Sugar transport</keyword>
<dbReference type="PROSITE" id="PS50850">
    <property type="entry name" value="MFS"/>
    <property type="match status" value="1"/>
</dbReference>
<dbReference type="InterPro" id="IPR020846">
    <property type="entry name" value="MFS_dom"/>
</dbReference>
<dbReference type="Pfam" id="PF07690">
    <property type="entry name" value="MFS_1"/>
    <property type="match status" value="1"/>
</dbReference>
<evidence type="ECO:0000256" key="8">
    <source>
        <dbReference type="SAM" id="Phobius"/>
    </source>
</evidence>
<name>A0AAU9X5F2_9CNID</name>
<dbReference type="PANTHER" id="PTHR43184:SF30">
    <property type="entry name" value="MFS DOMAIN-CONTAINING PROTEIN"/>
    <property type="match status" value="1"/>
</dbReference>
<dbReference type="GO" id="GO:0016020">
    <property type="term" value="C:membrane"/>
    <property type="evidence" value="ECO:0007669"/>
    <property type="project" value="UniProtKB-SubCell"/>
</dbReference>
<keyword evidence="11" id="KW-1185">Reference proteome</keyword>
<feature type="transmembrane region" description="Helical" evidence="8">
    <location>
        <begin position="80"/>
        <end position="98"/>
    </location>
</feature>
<dbReference type="AlphaFoldDB" id="A0AAU9X5F2"/>
<dbReference type="Gene3D" id="1.20.1250.20">
    <property type="entry name" value="MFS general substrate transporter like domains"/>
    <property type="match status" value="2"/>
</dbReference>
<dbReference type="PIRSF" id="PIRSF002808">
    <property type="entry name" value="Hexose_phosphate_transp"/>
    <property type="match status" value="1"/>
</dbReference>